<keyword evidence="3" id="KW-1185">Reference proteome</keyword>
<dbReference type="InterPro" id="IPR029063">
    <property type="entry name" value="SAM-dependent_MTases_sf"/>
</dbReference>
<dbReference type="Pfam" id="PF04672">
    <property type="entry name" value="Methyltransf_19"/>
    <property type="match status" value="1"/>
</dbReference>
<gene>
    <name evidence="2" type="ORF">KDL28_29120</name>
</gene>
<dbReference type="GO" id="GO:0032259">
    <property type="term" value="P:methylation"/>
    <property type="evidence" value="ECO:0007669"/>
    <property type="project" value="UniProtKB-KW"/>
</dbReference>
<comment type="caution">
    <text evidence="2">The sequence shown here is derived from an EMBL/GenBank/DDBJ whole genome shotgun (WGS) entry which is preliminary data.</text>
</comment>
<keyword evidence="2" id="KW-0808">Transferase</keyword>
<name>A0ABT1A7Z4_9PSEU</name>
<dbReference type="GO" id="GO:0008168">
    <property type="term" value="F:methyltransferase activity"/>
    <property type="evidence" value="ECO:0007669"/>
    <property type="project" value="UniProtKB-KW"/>
</dbReference>
<protein>
    <submittedName>
        <fullName evidence="2">SAM-dependent methyltransferase</fullName>
        <ecNumber evidence="2">2.1.1.-</ecNumber>
    </submittedName>
</protein>
<dbReference type="PIRSF" id="PIRSF017393">
    <property type="entry name" value="MTase_SAV2177"/>
    <property type="match status" value="1"/>
</dbReference>
<keyword evidence="2" id="KW-0489">Methyltransferase</keyword>
<accession>A0ABT1A7Z4</accession>
<dbReference type="Proteomes" id="UP001165283">
    <property type="component" value="Unassembled WGS sequence"/>
</dbReference>
<organism evidence="2 3">
    <name type="scientific">Pseudonocardia humida</name>
    <dbReference type="NCBI Taxonomy" id="2800819"/>
    <lineage>
        <taxon>Bacteria</taxon>
        <taxon>Bacillati</taxon>
        <taxon>Actinomycetota</taxon>
        <taxon>Actinomycetes</taxon>
        <taxon>Pseudonocardiales</taxon>
        <taxon>Pseudonocardiaceae</taxon>
        <taxon>Pseudonocardia</taxon>
    </lineage>
</organism>
<dbReference type="SUPFAM" id="SSF53335">
    <property type="entry name" value="S-adenosyl-L-methionine-dependent methyltransferases"/>
    <property type="match status" value="1"/>
</dbReference>
<feature type="region of interest" description="Disordered" evidence="1">
    <location>
        <begin position="228"/>
        <end position="251"/>
    </location>
</feature>
<dbReference type="EMBL" id="JAGSOV010000062">
    <property type="protein sequence ID" value="MCO1659139.1"/>
    <property type="molecule type" value="Genomic_DNA"/>
</dbReference>
<dbReference type="Gene3D" id="3.40.50.150">
    <property type="entry name" value="Vaccinia Virus protein VP39"/>
    <property type="match status" value="1"/>
</dbReference>
<reference evidence="2" key="1">
    <citation type="submission" date="2021-04" db="EMBL/GenBank/DDBJ databases">
        <title>Pseudonocardia sp. nov., isolated from sandy soil of mangrove forest.</title>
        <authorList>
            <person name="Zan Z."/>
            <person name="Huang R."/>
            <person name="Liu W."/>
        </authorList>
    </citation>
    <scope>NUCLEOTIDE SEQUENCE</scope>
    <source>
        <strain evidence="2">S2-4</strain>
    </source>
</reference>
<evidence type="ECO:0000256" key="1">
    <source>
        <dbReference type="SAM" id="MobiDB-lite"/>
    </source>
</evidence>
<evidence type="ECO:0000313" key="3">
    <source>
        <dbReference type="Proteomes" id="UP001165283"/>
    </source>
</evidence>
<dbReference type="EC" id="2.1.1.-" evidence="2"/>
<sequence>MARVFDYLLGGREHFASDRRAAEAVLERFPRAGELAKDTRDLLRRAVEHLAGSVGIRQFIDLGSGLPSTGSAHEVAHRIDPTARVLYVDRDPMVLTHARTLGTDEATTAALSADVRDTAAVFDHPLTRGFIDFDRPFAVLASGILHHMKDPAAAAAAGTIVDRLTPGSYLLVGHFVDDGASGGPRIEAAIKNMGLGTYRYRTWEELRRFFDGLELVEPGLVYGNAWRPDERTATDSPSHTLYAAGLGRKPG</sequence>
<proteinExistence type="predicted"/>
<evidence type="ECO:0000313" key="2">
    <source>
        <dbReference type="EMBL" id="MCO1659139.1"/>
    </source>
</evidence>
<dbReference type="InterPro" id="IPR006764">
    <property type="entry name" value="SAM_dep_MeTrfase_SAV2177_type"/>
</dbReference>